<feature type="transmembrane region" description="Helical" evidence="9">
    <location>
        <begin position="43"/>
        <end position="61"/>
    </location>
</feature>
<evidence type="ECO:0000256" key="4">
    <source>
        <dbReference type="ARBA" id="ARBA00022692"/>
    </source>
</evidence>
<keyword evidence="6 9" id="KW-1133">Transmembrane helix</keyword>
<feature type="transmembrane region" description="Helical" evidence="9">
    <location>
        <begin position="399"/>
        <end position="421"/>
    </location>
</feature>
<name>A0ABM1EDL0_PRICU</name>
<keyword evidence="10" id="KW-1185">Reference proteome</keyword>
<sequence>MLWYYCTEYYDSIGLRSMRAHYKRHGVLPEMKGRYRWGRGPQFLVACMGLVANSVTLVNFPQGIVQFGFWPFFTAYAICLLVIGLPMIYLEVLLGQFSSSGALGIWRASPLFKGVGICMLIRSALLVVRESGVACYTTYYMFLSMFRTLPWSGCDNTWNTKQCWEGRMEVKTSEGNVTSAAATTDDLFRLGSVKSSPVEEYFLSHVDSGKPDPALGIPRPWIVACLVMLWSLIFVCLTWGIKSLGKVVYVTTILPVVLLGTLLVRGVTLQNGGQSIAAMFATSALADTDGELGYLDHIINYELWYVVGSMVIQSLVLGYGVYAAMASHGSFTHSCLRDSVITALWSFAINICYSVVIFSYSGFYALVWSKDVSAAHYGDYFYIFKVIPDVISRIDVGHLFGICYFLMLTLFFLSTILILVANIETSLCDQFSQALGTFRRRVIFHATICCTLLIAGLPVTTDNGFRVVSIIQRFEGRWQGPLFLCLQCIAFAMIYNYTFCGPRAIYQIIKQMLGRRLDRNIIMDILWVSLTPMVLFLLVFATWWFWAEQDYELWHTRTLEEKVIEIVFYAVTSGFIPLWALMWSLYCLIIGPGSCCEKGKQNKNQKNSR</sequence>
<dbReference type="InterPro" id="IPR000175">
    <property type="entry name" value="Na/ntran_symport"/>
</dbReference>
<feature type="transmembrane region" description="Helical" evidence="9">
    <location>
        <begin position="303"/>
        <end position="322"/>
    </location>
</feature>
<proteinExistence type="inferred from homology"/>
<dbReference type="Proteomes" id="UP000695022">
    <property type="component" value="Unplaced"/>
</dbReference>
<dbReference type="PROSITE" id="PS50267">
    <property type="entry name" value="NA_NEUROTRAN_SYMP_3"/>
    <property type="match status" value="1"/>
</dbReference>
<evidence type="ECO:0000256" key="2">
    <source>
        <dbReference type="ARBA" id="ARBA00006459"/>
    </source>
</evidence>
<dbReference type="SUPFAM" id="SSF161070">
    <property type="entry name" value="SNF-like"/>
    <property type="match status" value="1"/>
</dbReference>
<feature type="transmembrane region" description="Helical" evidence="9">
    <location>
        <begin position="73"/>
        <end position="94"/>
    </location>
</feature>
<protein>
    <submittedName>
        <fullName evidence="11">Sodium- and chloride-dependent glycine transporter 1-like</fullName>
    </submittedName>
</protein>
<organism evidence="10 11">
    <name type="scientific">Priapulus caudatus</name>
    <name type="common">Priapulid worm</name>
    <dbReference type="NCBI Taxonomy" id="37621"/>
    <lineage>
        <taxon>Eukaryota</taxon>
        <taxon>Metazoa</taxon>
        <taxon>Ecdysozoa</taxon>
        <taxon>Scalidophora</taxon>
        <taxon>Priapulida</taxon>
        <taxon>Priapulimorpha</taxon>
        <taxon>Priapulimorphida</taxon>
        <taxon>Priapulidae</taxon>
        <taxon>Priapulus</taxon>
    </lineage>
</organism>
<dbReference type="Pfam" id="PF00209">
    <property type="entry name" value="SNF"/>
    <property type="match status" value="1"/>
</dbReference>
<evidence type="ECO:0000256" key="7">
    <source>
        <dbReference type="ARBA" id="ARBA00023136"/>
    </source>
</evidence>
<feature type="transmembrane region" description="Helical" evidence="9">
    <location>
        <begin position="521"/>
        <end position="546"/>
    </location>
</feature>
<evidence type="ECO:0000256" key="6">
    <source>
        <dbReference type="ARBA" id="ARBA00022989"/>
    </source>
</evidence>
<dbReference type="RefSeq" id="XP_014670281.1">
    <property type="nucleotide sequence ID" value="XM_014814795.1"/>
</dbReference>
<gene>
    <name evidence="11" type="primary">LOC106811241</name>
</gene>
<dbReference type="InterPro" id="IPR037272">
    <property type="entry name" value="SNS_sf"/>
</dbReference>
<comment type="similarity">
    <text evidence="2">Belongs to the sodium:neurotransmitter symporter (SNF) (TC 2.A.22) family.</text>
</comment>
<evidence type="ECO:0000256" key="3">
    <source>
        <dbReference type="ARBA" id="ARBA00022448"/>
    </source>
</evidence>
<dbReference type="PANTHER" id="PTHR11616">
    <property type="entry name" value="SODIUM/CHLORIDE DEPENDENT TRANSPORTER"/>
    <property type="match status" value="1"/>
</dbReference>
<feature type="transmembrane region" description="Helical" evidence="9">
    <location>
        <begin position="566"/>
        <end position="591"/>
    </location>
</feature>
<dbReference type="GeneID" id="106811241"/>
<evidence type="ECO:0000256" key="5">
    <source>
        <dbReference type="ARBA" id="ARBA00022847"/>
    </source>
</evidence>
<evidence type="ECO:0000256" key="1">
    <source>
        <dbReference type="ARBA" id="ARBA00004141"/>
    </source>
</evidence>
<evidence type="ECO:0000256" key="9">
    <source>
        <dbReference type="SAM" id="Phobius"/>
    </source>
</evidence>
<keyword evidence="7 9" id="KW-0472">Membrane</keyword>
<evidence type="ECO:0000256" key="8">
    <source>
        <dbReference type="ARBA" id="ARBA00023180"/>
    </source>
</evidence>
<dbReference type="PRINTS" id="PR00176">
    <property type="entry name" value="NANEUSMPORT"/>
</dbReference>
<evidence type="ECO:0000313" key="10">
    <source>
        <dbReference type="Proteomes" id="UP000695022"/>
    </source>
</evidence>
<comment type="subcellular location">
    <subcellularLocation>
        <location evidence="1">Membrane</location>
        <topology evidence="1">Multi-pass membrane protein</topology>
    </subcellularLocation>
</comment>
<keyword evidence="3" id="KW-0813">Transport</keyword>
<feature type="transmembrane region" description="Helical" evidence="9">
    <location>
        <begin position="480"/>
        <end position="500"/>
    </location>
</feature>
<dbReference type="PANTHER" id="PTHR11616:SF321">
    <property type="entry name" value="SODIUM-DEPENDENT NUTRIENT AMINO ACID TRANSPORTER 1-RELATED"/>
    <property type="match status" value="1"/>
</dbReference>
<feature type="transmembrane region" description="Helical" evidence="9">
    <location>
        <begin position="343"/>
        <end position="367"/>
    </location>
</feature>
<reference evidence="11" key="1">
    <citation type="submission" date="2025-08" db="UniProtKB">
        <authorList>
            <consortium name="RefSeq"/>
        </authorList>
    </citation>
    <scope>IDENTIFICATION</scope>
</reference>
<feature type="transmembrane region" description="Helical" evidence="9">
    <location>
        <begin position="115"/>
        <end position="142"/>
    </location>
</feature>
<feature type="transmembrane region" description="Helical" evidence="9">
    <location>
        <begin position="442"/>
        <end position="460"/>
    </location>
</feature>
<keyword evidence="5" id="KW-0769">Symport</keyword>
<keyword evidence="8" id="KW-0325">Glycoprotein</keyword>
<keyword evidence="4 9" id="KW-0812">Transmembrane</keyword>
<accession>A0ABM1EDL0</accession>
<evidence type="ECO:0000313" key="11">
    <source>
        <dbReference type="RefSeq" id="XP_014670281.1"/>
    </source>
</evidence>
<feature type="transmembrane region" description="Helical" evidence="9">
    <location>
        <begin position="221"/>
        <end position="240"/>
    </location>
</feature>
<feature type="transmembrane region" description="Helical" evidence="9">
    <location>
        <begin position="247"/>
        <end position="264"/>
    </location>
</feature>